<protein>
    <recommendedName>
        <fullName evidence="5">FAD/NAD(P)-binding domain-containing protein</fullName>
    </recommendedName>
</protein>
<dbReference type="PANTHER" id="PTHR43557:SF2">
    <property type="entry name" value="RIESKE DOMAIN-CONTAINING PROTEIN-RELATED"/>
    <property type="match status" value="1"/>
</dbReference>
<organism evidence="6 7">
    <name type="scientific">Homoserinibacter gongjuensis</name>
    <dbReference type="NCBI Taxonomy" id="1162968"/>
    <lineage>
        <taxon>Bacteria</taxon>
        <taxon>Bacillati</taxon>
        <taxon>Actinomycetota</taxon>
        <taxon>Actinomycetes</taxon>
        <taxon>Micrococcales</taxon>
        <taxon>Microbacteriaceae</taxon>
        <taxon>Homoserinibacter</taxon>
    </lineage>
</organism>
<dbReference type="InterPro" id="IPR050446">
    <property type="entry name" value="FAD-oxidoreductase/Apoptosis"/>
</dbReference>
<sequence length="239" mass="24368">MAAAGSRAGRAPGHGPSIGNMADHILIVGAGLAGAGAAVELRERGFDGDIELIGAEAHAPYIRPPLSKGYLAGTDERASFEVKPAGWYAEHGIRFVPDATVTALDTAARSVTLASGDTLGYDKLLLATGSTPRPLPVPGGELAGVHLLRTVDQADALHAALADGGRRVVLIGSGWIGMEVAATARTLGNEVTVLMRGAVPLHSQLGPELGADFARLHIENGVVLRADVSASEVVGVGAR</sequence>
<proteinExistence type="predicted"/>
<evidence type="ECO:0000256" key="4">
    <source>
        <dbReference type="ARBA" id="ARBA00023002"/>
    </source>
</evidence>
<keyword evidence="4" id="KW-0560">Oxidoreductase</keyword>
<dbReference type="EMBL" id="BSVA01000001">
    <property type="protein sequence ID" value="GMA91377.1"/>
    <property type="molecule type" value="Genomic_DNA"/>
</dbReference>
<keyword evidence="2" id="KW-0285">Flavoprotein</keyword>
<dbReference type="Gene3D" id="3.50.50.60">
    <property type="entry name" value="FAD/NAD(P)-binding domain"/>
    <property type="match status" value="2"/>
</dbReference>
<dbReference type="PRINTS" id="PR00411">
    <property type="entry name" value="PNDRDTASEI"/>
</dbReference>
<evidence type="ECO:0000259" key="5">
    <source>
        <dbReference type="Pfam" id="PF07992"/>
    </source>
</evidence>
<dbReference type="Proteomes" id="UP001157069">
    <property type="component" value="Unassembled WGS sequence"/>
</dbReference>
<keyword evidence="3" id="KW-0274">FAD</keyword>
<dbReference type="InterPro" id="IPR036188">
    <property type="entry name" value="FAD/NAD-bd_sf"/>
</dbReference>
<comment type="cofactor">
    <cofactor evidence="1">
        <name>FAD</name>
        <dbReference type="ChEBI" id="CHEBI:57692"/>
    </cofactor>
</comment>
<accession>A0ABQ6JSU9</accession>
<evidence type="ECO:0000256" key="1">
    <source>
        <dbReference type="ARBA" id="ARBA00001974"/>
    </source>
</evidence>
<evidence type="ECO:0000313" key="6">
    <source>
        <dbReference type="EMBL" id="GMA91377.1"/>
    </source>
</evidence>
<gene>
    <name evidence="6" type="ORF">GCM10025869_19060</name>
</gene>
<evidence type="ECO:0000256" key="2">
    <source>
        <dbReference type="ARBA" id="ARBA00022630"/>
    </source>
</evidence>
<name>A0ABQ6JSU9_9MICO</name>
<dbReference type="Pfam" id="PF07992">
    <property type="entry name" value="Pyr_redox_2"/>
    <property type="match status" value="1"/>
</dbReference>
<reference evidence="7" key="1">
    <citation type="journal article" date="2019" name="Int. J. Syst. Evol. Microbiol.">
        <title>The Global Catalogue of Microorganisms (GCM) 10K type strain sequencing project: providing services to taxonomists for standard genome sequencing and annotation.</title>
        <authorList>
            <consortium name="The Broad Institute Genomics Platform"/>
            <consortium name="The Broad Institute Genome Sequencing Center for Infectious Disease"/>
            <person name="Wu L."/>
            <person name="Ma J."/>
        </authorList>
    </citation>
    <scope>NUCLEOTIDE SEQUENCE [LARGE SCALE GENOMIC DNA]</scope>
    <source>
        <strain evidence="7">NBRC 108755</strain>
    </source>
</reference>
<dbReference type="SUPFAM" id="SSF51905">
    <property type="entry name" value="FAD/NAD(P)-binding domain"/>
    <property type="match status" value="1"/>
</dbReference>
<comment type="caution">
    <text evidence="6">The sequence shown here is derived from an EMBL/GenBank/DDBJ whole genome shotgun (WGS) entry which is preliminary data.</text>
</comment>
<keyword evidence="7" id="KW-1185">Reference proteome</keyword>
<feature type="domain" description="FAD/NAD(P)-binding" evidence="5">
    <location>
        <begin position="24"/>
        <end position="235"/>
    </location>
</feature>
<dbReference type="InterPro" id="IPR023753">
    <property type="entry name" value="FAD/NAD-binding_dom"/>
</dbReference>
<evidence type="ECO:0000256" key="3">
    <source>
        <dbReference type="ARBA" id="ARBA00022827"/>
    </source>
</evidence>
<evidence type="ECO:0000313" key="7">
    <source>
        <dbReference type="Proteomes" id="UP001157069"/>
    </source>
</evidence>
<dbReference type="PRINTS" id="PR00368">
    <property type="entry name" value="FADPNR"/>
</dbReference>
<dbReference type="PANTHER" id="PTHR43557">
    <property type="entry name" value="APOPTOSIS-INDUCING FACTOR 1"/>
    <property type="match status" value="1"/>
</dbReference>